<dbReference type="PANTHER" id="PTHR42798">
    <property type="entry name" value="LIPOPROTEIN-RELEASING SYSTEM ATP-BINDING PROTEIN LOLD"/>
    <property type="match status" value="1"/>
</dbReference>
<comment type="similarity">
    <text evidence="1">Belongs to the ABC transporter superfamily.</text>
</comment>
<evidence type="ECO:0000256" key="1">
    <source>
        <dbReference type="ARBA" id="ARBA00005417"/>
    </source>
</evidence>
<dbReference type="Gene3D" id="3.40.50.300">
    <property type="entry name" value="P-loop containing nucleotide triphosphate hydrolases"/>
    <property type="match status" value="1"/>
</dbReference>
<protein>
    <recommendedName>
        <fullName evidence="5">ABC transporter domain-containing protein</fullName>
    </recommendedName>
</protein>
<dbReference type="InterPro" id="IPR003439">
    <property type="entry name" value="ABC_transporter-like_ATP-bd"/>
</dbReference>
<dbReference type="InterPro" id="IPR017871">
    <property type="entry name" value="ABC_transporter-like_CS"/>
</dbReference>
<dbReference type="GO" id="GO:0016887">
    <property type="term" value="F:ATP hydrolysis activity"/>
    <property type="evidence" value="ECO:0007669"/>
    <property type="project" value="InterPro"/>
</dbReference>
<dbReference type="GO" id="GO:0022857">
    <property type="term" value="F:transmembrane transporter activity"/>
    <property type="evidence" value="ECO:0007669"/>
    <property type="project" value="UniProtKB-ARBA"/>
</dbReference>
<organism evidence="6 7">
    <name type="scientific">Candidatus Kuenenbacteria bacterium CG22_combo_CG10-13_8_21_14_all_39_9</name>
    <dbReference type="NCBI Taxonomy" id="1974621"/>
    <lineage>
        <taxon>Bacteria</taxon>
        <taxon>Candidatus Kueneniibacteriota</taxon>
    </lineage>
</organism>
<dbReference type="PROSITE" id="PS50893">
    <property type="entry name" value="ABC_TRANSPORTER_2"/>
    <property type="match status" value="1"/>
</dbReference>
<evidence type="ECO:0000259" key="5">
    <source>
        <dbReference type="PROSITE" id="PS50893"/>
    </source>
</evidence>
<keyword evidence="3" id="KW-0547">Nucleotide-binding</keyword>
<name>A0A2H0D0F8_9BACT</name>
<dbReference type="SMART" id="SM00382">
    <property type="entry name" value="AAA"/>
    <property type="match status" value="1"/>
</dbReference>
<dbReference type="FunFam" id="3.40.50.300:FF:000032">
    <property type="entry name" value="Export ABC transporter ATP-binding protein"/>
    <property type="match status" value="1"/>
</dbReference>
<dbReference type="Proteomes" id="UP000230159">
    <property type="component" value="Unassembled WGS sequence"/>
</dbReference>
<evidence type="ECO:0000256" key="2">
    <source>
        <dbReference type="ARBA" id="ARBA00022448"/>
    </source>
</evidence>
<dbReference type="SUPFAM" id="SSF52540">
    <property type="entry name" value="P-loop containing nucleoside triphosphate hydrolases"/>
    <property type="match status" value="1"/>
</dbReference>
<evidence type="ECO:0000256" key="3">
    <source>
        <dbReference type="ARBA" id="ARBA00022741"/>
    </source>
</evidence>
<dbReference type="InterPro" id="IPR017911">
    <property type="entry name" value="MacB-like_ATP-bd"/>
</dbReference>
<dbReference type="PANTHER" id="PTHR42798:SF6">
    <property type="entry name" value="CELL DIVISION ATP-BINDING PROTEIN FTSE"/>
    <property type="match status" value="1"/>
</dbReference>
<feature type="domain" description="ABC transporter" evidence="5">
    <location>
        <begin position="2"/>
        <end position="236"/>
    </location>
</feature>
<comment type="caution">
    <text evidence="6">The sequence shown here is derived from an EMBL/GenBank/DDBJ whole genome shotgun (WGS) entry which is preliminary data.</text>
</comment>
<evidence type="ECO:0000313" key="7">
    <source>
        <dbReference type="Proteomes" id="UP000230159"/>
    </source>
</evidence>
<dbReference type="GO" id="GO:0005524">
    <property type="term" value="F:ATP binding"/>
    <property type="evidence" value="ECO:0007669"/>
    <property type="project" value="UniProtKB-KW"/>
</dbReference>
<proteinExistence type="inferred from homology"/>
<dbReference type="CDD" id="cd03255">
    <property type="entry name" value="ABC_MJ0796_LolCDE_FtsE"/>
    <property type="match status" value="1"/>
</dbReference>
<dbReference type="Pfam" id="PF00005">
    <property type="entry name" value="ABC_tran"/>
    <property type="match status" value="1"/>
</dbReference>
<evidence type="ECO:0000256" key="4">
    <source>
        <dbReference type="ARBA" id="ARBA00022840"/>
    </source>
</evidence>
<gene>
    <name evidence="6" type="ORF">COW86_02560</name>
</gene>
<dbReference type="InterPro" id="IPR003593">
    <property type="entry name" value="AAA+_ATPase"/>
</dbReference>
<dbReference type="GO" id="GO:0098796">
    <property type="term" value="C:membrane protein complex"/>
    <property type="evidence" value="ECO:0007669"/>
    <property type="project" value="UniProtKB-ARBA"/>
</dbReference>
<dbReference type="InterPro" id="IPR027417">
    <property type="entry name" value="P-loop_NTPase"/>
</dbReference>
<sequence>MIKCENITKTYQTGETSLTVLKEVSFEIKKGEFVAIIGPSGSGKSTLMHILGALDKPSSGKYFFNNQDISELSDDELAGIRSQKIGFVFQSFNLLPRATVLRNVLVSLIYDNETPKDERRQKAEKALASVGLERERWHHLSNQLSGGQMQRVAIARALINEPDLILADEPTGNVDSKTGDIVLETFKKLNQEKGHTIILITHERYVAEHADRIIEIKDGRIVADRSGGNEKGMKEK</sequence>
<accession>A0A2H0D0F8</accession>
<dbReference type="EMBL" id="PCTN01000116">
    <property type="protein sequence ID" value="PIP75654.1"/>
    <property type="molecule type" value="Genomic_DNA"/>
</dbReference>
<keyword evidence="2" id="KW-0813">Transport</keyword>
<evidence type="ECO:0000313" key="6">
    <source>
        <dbReference type="EMBL" id="PIP75654.1"/>
    </source>
</evidence>
<reference evidence="6 7" key="1">
    <citation type="submission" date="2017-09" db="EMBL/GenBank/DDBJ databases">
        <title>Depth-based differentiation of microbial function through sediment-hosted aquifers and enrichment of novel symbionts in the deep terrestrial subsurface.</title>
        <authorList>
            <person name="Probst A.J."/>
            <person name="Ladd B."/>
            <person name="Jarett J.K."/>
            <person name="Geller-Mcgrath D.E."/>
            <person name="Sieber C.M."/>
            <person name="Emerson J.B."/>
            <person name="Anantharaman K."/>
            <person name="Thomas B.C."/>
            <person name="Malmstrom R."/>
            <person name="Stieglmeier M."/>
            <person name="Klingl A."/>
            <person name="Woyke T."/>
            <person name="Ryan C.M."/>
            <person name="Banfield J.F."/>
        </authorList>
    </citation>
    <scope>NUCLEOTIDE SEQUENCE [LARGE SCALE GENOMIC DNA]</scope>
    <source>
        <strain evidence="6">CG22_combo_CG10-13_8_21_14_all_39_9</strain>
    </source>
</reference>
<dbReference type="PROSITE" id="PS00211">
    <property type="entry name" value="ABC_TRANSPORTER_1"/>
    <property type="match status" value="1"/>
</dbReference>
<keyword evidence="4" id="KW-0067">ATP-binding</keyword>
<dbReference type="AlphaFoldDB" id="A0A2H0D0F8"/>